<evidence type="ECO:0000256" key="1">
    <source>
        <dbReference type="ARBA" id="ARBA00008950"/>
    </source>
</evidence>
<gene>
    <name evidence="6" type="ORF">DA103_17755</name>
</gene>
<dbReference type="Pfam" id="PF12850">
    <property type="entry name" value="Metallophos_2"/>
    <property type="match status" value="1"/>
</dbReference>
<reference evidence="6 7" key="1">
    <citation type="submission" date="2018-04" db="EMBL/GenBank/DDBJ databases">
        <title>Genome sequencing reveals highly heavy metal resistance and biotechnology application of the novel Enterobacter cloacae amazonensis isolated from wastewater river in Manaus - Amazonas.</title>
        <authorList>
            <person name="Astolfi M.C.T."/>
            <person name="Carvalho E.B.D.S."/>
            <person name="Lacerda L.B."/>
            <person name="Pinto M.V."/>
            <person name="Nogueira V.B."/>
            <person name="Barros A.M."/>
            <person name="Astolfi-Filho S."/>
        </authorList>
    </citation>
    <scope>NUCLEOTIDE SEQUENCE [LARGE SCALE GENOMIC DNA]</scope>
    <source>
        <strain evidence="7">amazonensis</strain>
    </source>
</reference>
<evidence type="ECO:0000256" key="4">
    <source>
        <dbReference type="RuleBase" id="RU362039"/>
    </source>
</evidence>
<dbReference type="Gene3D" id="3.60.21.10">
    <property type="match status" value="1"/>
</dbReference>
<evidence type="ECO:0000313" key="7">
    <source>
        <dbReference type="Proteomes" id="UP000241614"/>
    </source>
</evidence>
<evidence type="ECO:0000256" key="3">
    <source>
        <dbReference type="ARBA" id="ARBA00022801"/>
    </source>
</evidence>
<dbReference type="GO" id="GO:0046872">
    <property type="term" value="F:metal ion binding"/>
    <property type="evidence" value="ECO:0007669"/>
    <property type="project" value="UniProtKB-KW"/>
</dbReference>
<dbReference type="CDD" id="cd00841">
    <property type="entry name" value="MPP_YfcE"/>
    <property type="match status" value="1"/>
</dbReference>
<keyword evidence="3" id="KW-0378">Hydrolase</keyword>
<dbReference type="NCBIfam" id="TIGR00040">
    <property type="entry name" value="yfcE"/>
    <property type="match status" value="1"/>
</dbReference>
<dbReference type="InterPro" id="IPR020935">
    <property type="entry name" value="PdiEstase_YfcE_CS"/>
</dbReference>
<sequence>MMKLMFASDIHGSLPATERVLSLFAQSGAQWLIILGDVLNHGPRNALPEGYAPAQVAEKLNQHASRIIAVRGNCDSEVDQMLLHFPLTAPWQQVLLEKSRLFLTHGHLFSPDNLPTLAAGDVLVYGHTHIPVAEKRGEIYHFNPGSVSIPKGGYPASYGMLDGNTLSVIALNDQQVIAQVAINP</sequence>
<dbReference type="InterPro" id="IPR041802">
    <property type="entry name" value="MPP_YfcE"/>
</dbReference>
<evidence type="ECO:0000256" key="2">
    <source>
        <dbReference type="ARBA" id="ARBA00022723"/>
    </source>
</evidence>
<dbReference type="AlphaFoldDB" id="A0A2T4XWT6"/>
<dbReference type="NCBIfam" id="NF006988">
    <property type="entry name" value="PRK09453.1"/>
    <property type="match status" value="1"/>
</dbReference>
<dbReference type="PROSITE" id="PS01269">
    <property type="entry name" value="UPF0025"/>
    <property type="match status" value="1"/>
</dbReference>
<name>A0A2T4XWT6_ENTCL</name>
<dbReference type="EMBL" id="PZPP01000015">
    <property type="protein sequence ID" value="PTM34404.1"/>
    <property type="molecule type" value="Genomic_DNA"/>
</dbReference>
<proteinExistence type="inferred from homology"/>
<evidence type="ECO:0000259" key="5">
    <source>
        <dbReference type="Pfam" id="PF12850"/>
    </source>
</evidence>
<dbReference type="SUPFAM" id="SSF56300">
    <property type="entry name" value="Metallo-dependent phosphatases"/>
    <property type="match status" value="1"/>
</dbReference>
<dbReference type="InterPro" id="IPR000979">
    <property type="entry name" value="Phosphodiesterase_MJ0936/Vps29"/>
</dbReference>
<protein>
    <recommendedName>
        <fullName evidence="4">Phosphoesterase</fullName>
        <ecNumber evidence="4">3.1.4.-</ecNumber>
    </recommendedName>
</protein>
<accession>A0A2T4XWT6</accession>
<comment type="similarity">
    <text evidence="1 4">Belongs to the metallophosphoesterase superfamily. YfcE family.</text>
</comment>
<dbReference type="PANTHER" id="PTHR11124">
    <property type="entry name" value="VACUOLAR SORTING PROTEIN VPS29"/>
    <property type="match status" value="1"/>
</dbReference>
<feature type="domain" description="Calcineurin-like phosphoesterase" evidence="5">
    <location>
        <begin position="2"/>
        <end position="162"/>
    </location>
</feature>
<dbReference type="InterPro" id="IPR024654">
    <property type="entry name" value="Calcineurin-like_PHP_lpxH"/>
</dbReference>
<keyword evidence="2 4" id="KW-0479">Metal-binding</keyword>
<evidence type="ECO:0000313" key="6">
    <source>
        <dbReference type="EMBL" id="PTM34404.1"/>
    </source>
</evidence>
<dbReference type="EC" id="3.1.4.-" evidence="4"/>
<organism evidence="6 7">
    <name type="scientific">Enterobacter cloacae</name>
    <dbReference type="NCBI Taxonomy" id="550"/>
    <lineage>
        <taxon>Bacteria</taxon>
        <taxon>Pseudomonadati</taxon>
        <taxon>Pseudomonadota</taxon>
        <taxon>Gammaproteobacteria</taxon>
        <taxon>Enterobacterales</taxon>
        <taxon>Enterobacteriaceae</taxon>
        <taxon>Enterobacter</taxon>
        <taxon>Enterobacter cloacae complex</taxon>
    </lineage>
</organism>
<dbReference type="GO" id="GO:0016787">
    <property type="term" value="F:hydrolase activity"/>
    <property type="evidence" value="ECO:0007669"/>
    <property type="project" value="UniProtKB-UniRule"/>
</dbReference>
<dbReference type="Proteomes" id="UP000241614">
    <property type="component" value="Unassembled WGS sequence"/>
</dbReference>
<comment type="cofactor">
    <cofactor evidence="4">
        <name>a divalent metal cation</name>
        <dbReference type="ChEBI" id="CHEBI:60240"/>
    </cofactor>
</comment>
<comment type="caution">
    <text evidence="6">The sequence shown here is derived from an EMBL/GenBank/DDBJ whole genome shotgun (WGS) entry which is preliminary data.</text>
</comment>
<dbReference type="InterPro" id="IPR029052">
    <property type="entry name" value="Metallo-depent_PP-like"/>
</dbReference>